<keyword evidence="3" id="KW-0121">Carboxypeptidase</keyword>
<dbReference type="InterPro" id="IPR012338">
    <property type="entry name" value="Beta-lactam/transpept-like"/>
</dbReference>
<dbReference type="GO" id="GO:0004185">
    <property type="term" value="F:serine-type carboxypeptidase activity"/>
    <property type="evidence" value="ECO:0007669"/>
    <property type="project" value="InterPro"/>
</dbReference>
<dbReference type="Gene3D" id="3.40.710.10">
    <property type="entry name" value="DD-peptidase/beta-lactamase superfamily"/>
    <property type="match status" value="2"/>
</dbReference>
<keyword evidence="3" id="KW-0645">Protease</keyword>
<reference evidence="3 4" key="1">
    <citation type="submission" date="2019-06" db="EMBL/GenBank/DDBJ databases">
        <title>Sequencing the genomes of 1000 actinobacteria strains.</title>
        <authorList>
            <person name="Klenk H.-P."/>
        </authorList>
    </citation>
    <scope>NUCLEOTIDE SEQUENCE [LARGE SCALE GENOMIC DNA]</scope>
    <source>
        <strain evidence="3 4">DSM 4813</strain>
    </source>
</reference>
<dbReference type="Proteomes" id="UP000315389">
    <property type="component" value="Unassembled WGS sequence"/>
</dbReference>
<proteinExistence type="inferred from homology"/>
<dbReference type="OrthoDB" id="56883at2"/>
<dbReference type="InterPro" id="IPR000667">
    <property type="entry name" value="Peptidase_S13"/>
</dbReference>
<dbReference type="AlphaFoldDB" id="A0A542ZTI2"/>
<dbReference type="PANTHER" id="PTHR30023">
    <property type="entry name" value="D-ALANYL-D-ALANINE CARBOXYPEPTIDASE"/>
    <property type="match status" value="1"/>
</dbReference>
<keyword evidence="2" id="KW-0378">Hydrolase</keyword>
<evidence type="ECO:0000256" key="2">
    <source>
        <dbReference type="ARBA" id="ARBA00022801"/>
    </source>
</evidence>
<evidence type="ECO:0000313" key="3">
    <source>
        <dbReference type="EMBL" id="TQL63668.1"/>
    </source>
</evidence>
<dbReference type="GO" id="GO:0006508">
    <property type="term" value="P:proteolysis"/>
    <property type="evidence" value="ECO:0007669"/>
    <property type="project" value="InterPro"/>
</dbReference>
<gene>
    <name evidence="3" type="ORF">FB461_0136</name>
</gene>
<dbReference type="PRINTS" id="PR00922">
    <property type="entry name" value="DADACBPTASE3"/>
</dbReference>
<dbReference type="GO" id="GO:0000270">
    <property type="term" value="P:peptidoglycan metabolic process"/>
    <property type="evidence" value="ECO:0007669"/>
    <property type="project" value="TreeGrafter"/>
</dbReference>
<comment type="similarity">
    <text evidence="1">Belongs to the peptidase S13 family.</text>
</comment>
<dbReference type="NCBIfam" id="TIGR00666">
    <property type="entry name" value="PBP4"/>
    <property type="match status" value="1"/>
</dbReference>
<dbReference type="Pfam" id="PF02113">
    <property type="entry name" value="Peptidase_S13"/>
    <property type="match status" value="2"/>
</dbReference>
<sequence>MSSKRRRKSAGAVVFLLVLIVAVGYLWADAKDLLPGYLTMSPPPGPAAEFPTPPGAVEPGDTAAAPGGATAVLPQTDVDIAAAVKDLVTDKKNVGKSISVIVSDAVTGQIIAAHKPNKPMTPASVQKALVALAGSEELDLDATLKTTVVQSSASEIVLVGGGDMMLSAEAGDPTVVNGRAGLADLAAQAASALELRGETTVRLVYDTSLFDANTHGVWEQSPAQGYAAPVVPFAINVGRMSDGEYAPRYDDPAGEAAKVFAARLAERGITVDGAPRSGKAVSGGKTVATVESAPVRDLIEHFMRYSDNTITEVVGRLVAIHRGLPASFDGAAKAVLATLSGMGIDVSGASLKDCSGLAEGSKVMPETIIEVIDRLATPGEGTFHDAATGMPISGWTGTLAERMTSDDARGNVRAKTGSLPKVVALAGTIQTSSQRPLNFVVIADRSPNTWSTRKVIDDFVTGLTA</sequence>
<name>A0A542ZTI2_RARFA</name>
<organism evidence="3 4">
    <name type="scientific">Rarobacter faecitabidus</name>
    <dbReference type="NCBI Taxonomy" id="13243"/>
    <lineage>
        <taxon>Bacteria</taxon>
        <taxon>Bacillati</taxon>
        <taxon>Actinomycetota</taxon>
        <taxon>Actinomycetes</taxon>
        <taxon>Micrococcales</taxon>
        <taxon>Rarobacteraceae</taxon>
        <taxon>Rarobacter</taxon>
    </lineage>
</organism>
<accession>A0A542ZTI2</accession>
<evidence type="ECO:0000256" key="1">
    <source>
        <dbReference type="ARBA" id="ARBA00006096"/>
    </source>
</evidence>
<dbReference type="PANTHER" id="PTHR30023:SF0">
    <property type="entry name" value="PENICILLIN-SENSITIVE CARBOXYPEPTIDASE A"/>
    <property type="match status" value="1"/>
</dbReference>
<dbReference type="SUPFAM" id="SSF56601">
    <property type="entry name" value="beta-lactamase/transpeptidase-like"/>
    <property type="match status" value="1"/>
</dbReference>
<comment type="caution">
    <text evidence="3">The sequence shown here is derived from an EMBL/GenBank/DDBJ whole genome shotgun (WGS) entry which is preliminary data.</text>
</comment>
<dbReference type="RefSeq" id="WP_142118012.1">
    <property type="nucleotide sequence ID" value="NZ_BAAASV010000002.1"/>
</dbReference>
<protein>
    <submittedName>
        <fullName evidence="3">D-alanyl-D-alanine carboxypeptidase/D-alanyl-D-alanine-endopeptidase (Penicillin-binding protein 4)</fullName>
    </submittedName>
</protein>
<keyword evidence="4" id="KW-1185">Reference proteome</keyword>
<dbReference type="EMBL" id="VFOS01000001">
    <property type="protein sequence ID" value="TQL63668.1"/>
    <property type="molecule type" value="Genomic_DNA"/>
</dbReference>
<evidence type="ECO:0000313" key="4">
    <source>
        <dbReference type="Proteomes" id="UP000315389"/>
    </source>
</evidence>